<dbReference type="PANTHER" id="PTHR24092">
    <property type="entry name" value="PROBABLE PHOSPHOLIPID-TRANSPORTING ATPASE"/>
    <property type="match status" value="1"/>
</dbReference>
<reference evidence="3" key="1">
    <citation type="journal article" date="2020" name="bioRxiv">
        <title>Hybrid origin of Populus tomentosa Carr. identified through genome sequencing and phylogenomic analysis.</title>
        <authorList>
            <person name="An X."/>
            <person name="Gao K."/>
            <person name="Chen Z."/>
            <person name="Li J."/>
            <person name="Yang X."/>
            <person name="Yang X."/>
            <person name="Zhou J."/>
            <person name="Guo T."/>
            <person name="Zhao T."/>
            <person name="Huang S."/>
            <person name="Miao D."/>
            <person name="Khan W.U."/>
            <person name="Rao P."/>
            <person name="Ye M."/>
            <person name="Lei B."/>
            <person name="Liao W."/>
            <person name="Wang J."/>
            <person name="Ji L."/>
            <person name="Li Y."/>
            <person name="Guo B."/>
            <person name="Mustafa N.S."/>
            <person name="Li S."/>
            <person name="Yun Q."/>
            <person name="Keller S.R."/>
            <person name="Mao J."/>
            <person name="Zhang R."/>
            <person name="Strauss S.H."/>
        </authorList>
    </citation>
    <scope>NUCLEOTIDE SEQUENCE</scope>
    <source>
        <strain evidence="3">GM15</strain>
        <tissue evidence="3">Leaf</tissue>
    </source>
</reference>
<protein>
    <recommendedName>
        <fullName evidence="2">P-type ATPase N-terminal domain-containing protein</fullName>
    </recommendedName>
</protein>
<feature type="domain" description="P-type ATPase N-terminal" evidence="2">
    <location>
        <begin position="11"/>
        <end position="70"/>
    </location>
</feature>
<keyword evidence="4" id="KW-1185">Reference proteome</keyword>
<dbReference type="Proteomes" id="UP000886885">
    <property type="component" value="Chromosome 10A"/>
</dbReference>
<proteinExistence type="predicted"/>
<evidence type="ECO:0000313" key="4">
    <source>
        <dbReference type="Proteomes" id="UP000886885"/>
    </source>
</evidence>
<dbReference type="InterPro" id="IPR032631">
    <property type="entry name" value="P-type_ATPase_N"/>
</dbReference>
<dbReference type="OrthoDB" id="377733at2759"/>
<sequence>MMILYWFTPVKNNERYEFAGNSIRTSKYSVFSFLPRNLLRQFHRVAYIYFLIIAVLNQLPQLAVFGRGASIMPLAFVLSVTAVKDAYEDWRTHGSDRVENNRLACVLVDDQFRPKKWKDIQTVNLDGESNLKTRYAKQETLSKIPEKEMTNGLIKRERPNRNIYGFQANTEIEGKRLSLGPSSILLRGCELKNTAWAIGVAMYCGRETKAMLNSSGATSKRSRL</sequence>
<evidence type="ECO:0000256" key="1">
    <source>
        <dbReference type="SAM" id="Phobius"/>
    </source>
</evidence>
<comment type="caution">
    <text evidence="3">The sequence shown here is derived from an EMBL/GenBank/DDBJ whole genome shotgun (WGS) entry which is preliminary data.</text>
</comment>
<dbReference type="PANTHER" id="PTHR24092:SF91">
    <property type="entry name" value="PHOSPHOLIPID-TRANSPORTING ATPASE 1"/>
    <property type="match status" value="1"/>
</dbReference>
<gene>
    <name evidence="3" type="ORF">POTOM_037069</name>
</gene>
<keyword evidence="1" id="KW-0472">Membrane</keyword>
<dbReference type="EMBL" id="JAAWWB010000019">
    <property type="protein sequence ID" value="KAG6760546.1"/>
    <property type="molecule type" value="Genomic_DNA"/>
</dbReference>
<feature type="transmembrane region" description="Helical" evidence="1">
    <location>
        <begin position="45"/>
        <end position="63"/>
    </location>
</feature>
<keyword evidence="1" id="KW-1133">Transmembrane helix</keyword>
<dbReference type="AlphaFoldDB" id="A0A8X7Z1D2"/>
<keyword evidence="1" id="KW-0812">Transmembrane</keyword>
<name>A0A8X7Z1D2_POPTO</name>
<dbReference type="GO" id="GO:0005886">
    <property type="term" value="C:plasma membrane"/>
    <property type="evidence" value="ECO:0007669"/>
    <property type="project" value="TreeGrafter"/>
</dbReference>
<organism evidence="3 4">
    <name type="scientific">Populus tomentosa</name>
    <name type="common">Chinese white poplar</name>
    <dbReference type="NCBI Taxonomy" id="118781"/>
    <lineage>
        <taxon>Eukaryota</taxon>
        <taxon>Viridiplantae</taxon>
        <taxon>Streptophyta</taxon>
        <taxon>Embryophyta</taxon>
        <taxon>Tracheophyta</taxon>
        <taxon>Spermatophyta</taxon>
        <taxon>Magnoliopsida</taxon>
        <taxon>eudicotyledons</taxon>
        <taxon>Gunneridae</taxon>
        <taxon>Pentapetalae</taxon>
        <taxon>rosids</taxon>
        <taxon>fabids</taxon>
        <taxon>Malpighiales</taxon>
        <taxon>Salicaceae</taxon>
        <taxon>Saliceae</taxon>
        <taxon>Populus</taxon>
    </lineage>
</organism>
<dbReference type="GO" id="GO:0140326">
    <property type="term" value="F:ATPase-coupled intramembrane lipid transporter activity"/>
    <property type="evidence" value="ECO:0007669"/>
    <property type="project" value="TreeGrafter"/>
</dbReference>
<dbReference type="Pfam" id="PF16209">
    <property type="entry name" value="PhoLip_ATPase_N"/>
    <property type="match status" value="1"/>
</dbReference>
<evidence type="ECO:0000313" key="3">
    <source>
        <dbReference type="EMBL" id="KAG6760546.1"/>
    </source>
</evidence>
<dbReference type="GO" id="GO:0045332">
    <property type="term" value="P:phospholipid translocation"/>
    <property type="evidence" value="ECO:0007669"/>
    <property type="project" value="TreeGrafter"/>
</dbReference>
<evidence type="ECO:0000259" key="2">
    <source>
        <dbReference type="Pfam" id="PF16209"/>
    </source>
</evidence>
<accession>A0A8X7Z1D2</accession>